<accession>A0A540VJZ1</accession>
<feature type="transmembrane region" description="Helical" evidence="10">
    <location>
        <begin position="116"/>
        <end position="139"/>
    </location>
</feature>
<dbReference type="PANTHER" id="PTHR31412">
    <property type="entry name" value="ZINC METALLOPROTEASE EGY1"/>
    <property type="match status" value="1"/>
</dbReference>
<organism evidence="12 13">
    <name type="scientific">Litorilinea aerophila</name>
    <dbReference type="NCBI Taxonomy" id="1204385"/>
    <lineage>
        <taxon>Bacteria</taxon>
        <taxon>Bacillati</taxon>
        <taxon>Chloroflexota</taxon>
        <taxon>Caldilineae</taxon>
        <taxon>Caldilineales</taxon>
        <taxon>Caldilineaceae</taxon>
        <taxon>Litorilinea</taxon>
    </lineage>
</organism>
<feature type="domain" description="Peptidase M50" evidence="11">
    <location>
        <begin position="121"/>
        <end position="298"/>
    </location>
</feature>
<dbReference type="EMBL" id="VIGC01000005">
    <property type="protein sequence ID" value="TQE97089.1"/>
    <property type="molecule type" value="Genomic_DNA"/>
</dbReference>
<proteinExistence type="inferred from homology"/>
<evidence type="ECO:0000256" key="2">
    <source>
        <dbReference type="ARBA" id="ARBA00004141"/>
    </source>
</evidence>
<feature type="transmembrane region" description="Helical" evidence="10">
    <location>
        <begin position="76"/>
        <end position="96"/>
    </location>
</feature>
<name>A0A540VJZ1_9CHLR</name>
<feature type="transmembrane region" description="Helical" evidence="10">
    <location>
        <begin position="286"/>
        <end position="304"/>
    </location>
</feature>
<evidence type="ECO:0000256" key="3">
    <source>
        <dbReference type="ARBA" id="ARBA00007931"/>
    </source>
</evidence>
<dbReference type="InParanoid" id="A0A540VJZ1"/>
<reference evidence="12 13" key="1">
    <citation type="submission" date="2019-06" db="EMBL/GenBank/DDBJ databases">
        <title>Genome sequence of Litorilinea aerophila BAA-2444.</title>
        <authorList>
            <person name="Maclea K.S."/>
            <person name="Maurais E.G."/>
            <person name="Iannazzi L.C."/>
        </authorList>
    </citation>
    <scope>NUCLEOTIDE SEQUENCE [LARGE SCALE GENOMIC DNA]</scope>
    <source>
        <strain evidence="12 13">ATCC BAA-2444</strain>
    </source>
</reference>
<evidence type="ECO:0000256" key="4">
    <source>
        <dbReference type="ARBA" id="ARBA00022670"/>
    </source>
</evidence>
<dbReference type="Proteomes" id="UP000317371">
    <property type="component" value="Unassembled WGS sequence"/>
</dbReference>
<dbReference type="Pfam" id="PF02163">
    <property type="entry name" value="Peptidase_M50"/>
    <property type="match status" value="1"/>
</dbReference>
<comment type="similarity">
    <text evidence="3">Belongs to the peptidase M50B family.</text>
</comment>
<dbReference type="PANTHER" id="PTHR31412:SF0">
    <property type="entry name" value="ZINC METALLOPROTEASE EGY1, CHLOROPLASTIC-RELATED"/>
    <property type="match status" value="1"/>
</dbReference>
<keyword evidence="4 12" id="KW-0645">Protease</keyword>
<dbReference type="InterPro" id="IPR008915">
    <property type="entry name" value="Peptidase_M50"/>
</dbReference>
<evidence type="ECO:0000256" key="10">
    <source>
        <dbReference type="SAM" id="Phobius"/>
    </source>
</evidence>
<evidence type="ECO:0000256" key="7">
    <source>
        <dbReference type="ARBA" id="ARBA00022946"/>
    </source>
</evidence>
<dbReference type="GO" id="GO:0016020">
    <property type="term" value="C:membrane"/>
    <property type="evidence" value="ECO:0007669"/>
    <property type="project" value="UniProtKB-SubCell"/>
</dbReference>
<comment type="caution">
    <text evidence="12">The sequence shown here is derived from an EMBL/GenBank/DDBJ whole genome shotgun (WGS) entry which is preliminary data.</text>
</comment>
<gene>
    <name evidence="12" type="ORF">FKZ61_05280</name>
</gene>
<evidence type="ECO:0000256" key="5">
    <source>
        <dbReference type="ARBA" id="ARBA00022692"/>
    </source>
</evidence>
<feature type="transmembrane region" description="Helical" evidence="10">
    <location>
        <begin position="245"/>
        <end position="266"/>
    </location>
</feature>
<evidence type="ECO:0000256" key="9">
    <source>
        <dbReference type="ARBA" id="ARBA00023136"/>
    </source>
</evidence>
<sequence>MEIVSIEHPRVPQQHGLVVFRGYLRRPSHEVFPRWLEELRKQGFTPLLRHAQDEGSGEVALHILPGVPPQAHPRPWINVALFVATLISTLFVGSLYGDTGVQADTIWELFLPRNLLLGWPFALTLLGILTAHEFGHYFAARYHKVAVTLPYFIPMPFGFGTLGAFIQLKEPVPDRRKLFDIAVAGPLAGLVLAVPLLFIGLATSPVEVPPPSPFAVVEGNSLLYYYAKLVVFGKVLPNPITGEDVLMNQVTFAAWIGLLVTALNLLPVGQLDGGHTVYALFGRSARYINLATTGVMALLAIAGLEPLQQLYPPLRSIGFTGWFFWLILIFALIGPFHPPALDDVTRLDPNRRLVGYLVIFIFIITFVPVPLRTML</sequence>
<protein>
    <submittedName>
        <fullName evidence="12">Site-2 protease family protein</fullName>
    </submittedName>
</protein>
<dbReference type="GO" id="GO:0006508">
    <property type="term" value="P:proteolysis"/>
    <property type="evidence" value="ECO:0007669"/>
    <property type="project" value="UniProtKB-KW"/>
</dbReference>
<feature type="transmembrane region" description="Helical" evidence="10">
    <location>
        <begin position="145"/>
        <end position="166"/>
    </location>
</feature>
<keyword evidence="6" id="KW-0378">Hydrolase</keyword>
<feature type="transmembrane region" description="Helical" evidence="10">
    <location>
        <begin position="178"/>
        <end position="202"/>
    </location>
</feature>
<evidence type="ECO:0000256" key="1">
    <source>
        <dbReference type="ARBA" id="ARBA00001947"/>
    </source>
</evidence>
<comment type="cofactor">
    <cofactor evidence="1">
        <name>Zn(2+)</name>
        <dbReference type="ChEBI" id="CHEBI:29105"/>
    </cofactor>
</comment>
<feature type="transmembrane region" description="Helical" evidence="10">
    <location>
        <begin position="316"/>
        <end position="333"/>
    </location>
</feature>
<evidence type="ECO:0000259" key="11">
    <source>
        <dbReference type="Pfam" id="PF02163"/>
    </source>
</evidence>
<keyword evidence="7" id="KW-0809">Transit peptide</keyword>
<dbReference type="OrthoDB" id="9774391at2"/>
<keyword evidence="13" id="KW-1185">Reference proteome</keyword>
<comment type="subcellular location">
    <subcellularLocation>
        <location evidence="2">Membrane</location>
        <topology evidence="2">Multi-pass membrane protein</topology>
    </subcellularLocation>
</comment>
<dbReference type="CDD" id="cd06160">
    <property type="entry name" value="S2P-M50_like_2"/>
    <property type="match status" value="1"/>
</dbReference>
<dbReference type="GO" id="GO:0008233">
    <property type="term" value="F:peptidase activity"/>
    <property type="evidence" value="ECO:0007669"/>
    <property type="project" value="UniProtKB-KW"/>
</dbReference>
<dbReference type="AlphaFoldDB" id="A0A540VJZ1"/>
<keyword evidence="9 10" id="KW-0472">Membrane</keyword>
<evidence type="ECO:0000313" key="12">
    <source>
        <dbReference type="EMBL" id="TQE97089.1"/>
    </source>
</evidence>
<feature type="transmembrane region" description="Helical" evidence="10">
    <location>
        <begin position="353"/>
        <end position="371"/>
    </location>
</feature>
<evidence type="ECO:0000256" key="8">
    <source>
        <dbReference type="ARBA" id="ARBA00022989"/>
    </source>
</evidence>
<dbReference type="InterPro" id="IPR044838">
    <property type="entry name" value="EGY1-like"/>
</dbReference>
<evidence type="ECO:0000313" key="13">
    <source>
        <dbReference type="Proteomes" id="UP000317371"/>
    </source>
</evidence>
<keyword evidence="8 10" id="KW-1133">Transmembrane helix</keyword>
<keyword evidence="5 10" id="KW-0812">Transmembrane</keyword>
<evidence type="ECO:0000256" key="6">
    <source>
        <dbReference type="ARBA" id="ARBA00022801"/>
    </source>
</evidence>